<dbReference type="Pfam" id="PF13560">
    <property type="entry name" value="HTH_31"/>
    <property type="match status" value="1"/>
</dbReference>
<dbReference type="InterPro" id="IPR001387">
    <property type="entry name" value="Cro/C1-type_HTH"/>
</dbReference>
<evidence type="ECO:0000313" key="2">
    <source>
        <dbReference type="Proteomes" id="UP000622245"/>
    </source>
</evidence>
<dbReference type="Proteomes" id="UP000622245">
    <property type="component" value="Unassembled WGS sequence"/>
</dbReference>
<gene>
    <name evidence="1" type="ORF">JM949_13600</name>
</gene>
<proteinExistence type="predicted"/>
<dbReference type="Gene3D" id="1.10.260.40">
    <property type="entry name" value="lambda repressor-like DNA-binding domains"/>
    <property type="match status" value="1"/>
</dbReference>
<accession>A0ABS1YGE2</accession>
<dbReference type="SUPFAM" id="SSF47413">
    <property type="entry name" value="lambda repressor-like DNA-binding domains"/>
    <property type="match status" value="1"/>
</dbReference>
<sequence>MKANPAAEYLTPDIVADARRLLGARLAATRKGVGVTQVRLARLVRWSRSTVANVETARQFAPHEFWIACDVALGAGGLLVAEWERTEALSHRLREQTVTELVRQRLTHASPMCVCRDLRRLLRLADSLRSPGISSTASAEGDGAGHG</sequence>
<name>A0ABS1YGE2_9ACTN</name>
<organism evidence="1 2">
    <name type="scientific">Micromonospora tarensis</name>
    <dbReference type="NCBI Taxonomy" id="2806100"/>
    <lineage>
        <taxon>Bacteria</taxon>
        <taxon>Bacillati</taxon>
        <taxon>Actinomycetota</taxon>
        <taxon>Actinomycetes</taxon>
        <taxon>Micromonosporales</taxon>
        <taxon>Micromonosporaceae</taxon>
        <taxon>Micromonospora</taxon>
    </lineage>
</organism>
<dbReference type="CDD" id="cd00093">
    <property type="entry name" value="HTH_XRE"/>
    <property type="match status" value="1"/>
</dbReference>
<keyword evidence="2" id="KW-1185">Reference proteome</keyword>
<comment type="caution">
    <text evidence="1">The sequence shown here is derived from an EMBL/GenBank/DDBJ whole genome shotgun (WGS) entry which is preliminary data.</text>
</comment>
<protein>
    <submittedName>
        <fullName evidence="1">Helix-turn-helix domain-containing protein</fullName>
    </submittedName>
</protein>
<dbReference type="EMBL" id="JAEVHL010000054">
    <property type="protein sequence ID" value="MBM0276388.1"/>
    <property type="molecule type" value="Genomic_DNA"/>
</dbReference>
<evidence type="ECO:0000313" key="1">
    <source>
        <dbReference type="EMBL" id="MBM0276388.1"/>
    </source>
</evidence>
<reference evidence="1 2" key="1">
    <citation type="submission" date="2021-01" db="EMBL/GenBank/DDBJ databases">
        <title>Draft genome sequence of Micromonospora sp. strain STR1s_6.</title>
        <authorList>
            <person name="Karlyshev A."/>
            <person name="Jawad R."/>
        </authorList>
    </citation>
    <scope>NUCLEOTIDE SEQUENCE [LARGE SCALE GENOMIC DNA]</scope>
    <source>
        <strain evidence="1 2">STR1S-6</strain>
    </source>
</reference>
<dbReference type="InterPro" id="IPR010982">
    <property type="entry name" value="Lambda_DNA-bd_dom_sf"/>
</dbReference>